<keyword evidence="2" id="KW-0472">Membrane</keyword>
<name>A0ABT0XMS8_9BACI</name>
<feature type="domain" description="Predicted membrane protein YciQ-like C-terminal" evidence="4">
    <location>
        <begin position="285"/>
        <end position="456"/>
    </location>
</feature>
<evidence type="ECO:0000313" key="6">
    <source>
        <dbReference type="Proteomes" id="UP001203665"/>
    </source>
</evidence>
<feature type="transmembrane region" description="Helical" evidence="2">
    <location>
        <begin position="422"/>
        <end position="440"/>
    </location>
</feature>
<comment type="caution">
    <text evidence="5">The sequence shown here is derived from an EMBL/GenBank/DDBJ whole genome shotgun (WGS) entry which is preliminary data.</text>
</comment>
<keyword evidence="2" id="KW-0812">Transmembrane</keyword>
<evidence type="ECO:0000256" key="2">
    <source>
        <dbReference type="SAM" id="Phobius"/>
    </source>
</evidence>
<feature type="domain" description="DUF2207" evidence="3">
    <location>
        <begin position="30"/>
        <end position="194"/>
    </location>
</feature>
<proteinExistence type="predicted"/>
<feature type="compositionally biased region" description="Gly residues" evidence="1">
    <location>
        <begin position="547"/>
        <end position="563"/>
    </location>
</feature>
<accession>A0ABT0XMS8</accession>
<sequence length="563" mass="62841">MTKRIFTIATTMLILMLFAPLKAFAIDFIIPESTIDVSLLPNGDVNVHETHSYDFDDDFNGLTRMLYATEGTEISDFEATENGQPLEVEQDEALYKIMRPGSYEPVTVDLTYVIHGGVELYQDVADFQWAFFDAANEVPYENLTITIHPPEETNDVIAYGSDKSFGTETIQENGSVQFAIGEVPDGSKGDIRVAYAPELFPDATGRSEQIKADILAHEQEGKDEAAAYASMQDRLSSFAIFFIPIAALVLLLLIVFSYLKSRSVYKSFERATNSFSTIPKQKLSMLATILFTRLTLTPEAMAAGLLDLIRQGYVKEHDKNQFTLLHRKGANKHEQILIEWLFDTIGSKNEFSLQELEAYAKNKKNHEAYQKYDQKWREAIREEVKEANLHQNKTSHRLIVGLSSLLLIPLFILFPLYGLPMWLFFTILIFIGLVGYACFYRPRTEEGARIAYDWNTYQKRTAELSVEEMTKWKQDDLMRAIIFGIGTGNKKLQDKNNALEDVFKKQPLATTAYSFDVSTFIALSVITSSSVNTANSQASPSSSQSGGSPGGGVGGSGGGSGAF</sequence>
<dbReference type="RefSeq" id="WP_251610751.1">
    <property type="nucleotide sequence ID" value="NZ_JAMQJY010000003.1"/>
</dbReference>
<protein>
    <submittedName>
        <fullName evidence="5">DUF2207 domain-containing protein</fullName>
    </submittedName>
</protein>
<dbReference type="InterPro" id="IPR048389">
    <property type="entry name" value="YciQ-like_C"/>
</dbReference>
<evidence type="ECO:0000259" key="4">
    <source>
        <dbReference type="Pfam" id="PF20990"/>
    </source>
</evidence>
<dbReference type="Pfam" id="PF09972">
    <property type="entry name" value="DUF2207"/>
    <property type="match status" value="1"/>
</dbReference>
<dbReference type="InterPro" id="IPR018702">
    <property type="entry name" value="DUF2207"/>
</dbReference>
<reference evidence="5" key="1">
    <citation type="submission" date="2022-06" db="EMBL/GenBank/DDBJ databases">
        <title>Alkalicoccobacillus porphyridii sp. nov., isolated from a marine red alga, Porphyridium purpureum and reclassification of Shouchella plakortidis and Shouchella gibsonii as Alkalicoccobacillus plakortidis comb. nov. and Alkalicoccobacillus gibsonii comb. nov.</title>
        <authorList>
            <person name="Kim K.H."/>
            <person name="Lee J.K."/>
            <person name="Han D.M."/>
            <person name="Baek J.H."/>
            <person name="Jeon C.O."/>
        </authorList>
    </citation>
    <scope>NUCLEOTIDE SEQUENCE</scope>
    <source>
        <strain evidence="5">DSM 19153</strain>
    </source>
</reference>
<feature type="region of interest" description="Disordered" evidence="1">
    <location>
        <begin position="534"/>
        <end position="563"/>
    </location>
</feature>
<evidence type="ECO:0000313" key="5">
    <source>
        <dbReference type="EMBL" id="MCM2677209.1"/>
    </source>
</evidence>
<keyword evidence="6" id="KW-1185">Reference proteome</keyword>
<evidence type="ECO:0000256" key="1">
    <source>
        <dbReference type="SAM" id="MobiDB-lite"/>
    </source>
</evidence>
<feature type="compositionally biased region" description="Low complexity" evidence="1">
    <location>
        <begin position="536"/>
        <end position="546"/>
    </location>
</feature>
<organism evidence="5 6">
    <name type="scientific">Alkalicoccobacillus plakortidis</name>
    <dbReference type="NCBI Taxonomy" id="444060"/>
    <lineage>
        <taxon>Bacteria</taxon>
        <taxon>Bacillati</taxon>
        <taxon>Bacillota</taxon>
        <taxon>Bacilli</taxon>
        <taxon>Bacillales</taxon>
        <taxon>Bacillaceae</taxon>
        <taxon>Alkalicoccobacillus</taxon>
    </lineage>
</organism>
<keyword evidence="2" id="KW-1133">Transmembrane helix</keyword>
<evidence type="ECO:0000259" key="3">
    <source>
        <dbReference type="Pfam" id="PF09972"/>
    </source>
</evidence>
<dbReference type="Proteomes" id="UP001203665">
    <property type="component" value="Unassembled WGS sequence"/>
</dbReference>
<dbReference type="EMBL" id="JAMQJY010000003">
    <property type="protein sequence ID" value="MCM2677209.1"/>
    <property type="molecule type" value="Genomic_DNA"/>
</dbReference>
<feature type="transmembrane region" description="Helical" evidence="2">
    <location>
        <begin position="238"/>
        <end position="259"/>
    </location>
</feature>
<dbReference type="Pfam" id="PF20990">
    <property type="entry name" value="DUF2207_C"/>
    <property type="match status" value="1"/>
</dbReference>
<feature type="transmembrane region" description="Helical" evidence="2">
    <location>
        <begin position="398"/>
        <end position="416"/>
    </location>
</feature>
<gene>
    <name evidence="5" type="ORF">NDM98_18405</name>
</gene>